<protein>
    <submittedName>
        <fullName evidence="2">Uncharacterized protein</fullName>
    </submittedName>
</protein>
<dbReference type="AlphaFoldDB" id="A0A8H4Q4K9"/>
<accession>A0A8H4Q4K9</accession>
<gene>
    <name evidence="2" type="ORF">GQ602_004842</name>
</gene>
<feature type="region of interest" description="Disordered" evidence="1">
    <location>
        <begin position="1"/>
        <end position="65"/>
    </location>
</feature>
<keyword evidence="3" id="KW-1185">Reference proteome</keyword>
<feature type="compositionally biased region" description="Basic and acidic residues" evidence="1">
    <location>
        <begin position="47"/>
        <end position="57"/>
    </location>
</feature>
<comment type="caution">
    <text evidence="2">The sequence shown here is derived from an EMBL/GenBank/DDBJ whole genome shotgun (WGS) entry which is preliminary data.</text>
</comment>
<name>A0A8H4Q4K9_9HYPO</name>
<reference evidence="2 3" key="1">
    <citation type="journal article" date="2020" name="G3 (Bethesda)">
        <title>Genetic Underpinnings of Host Manipulation by Ophiocordyceps as Revealed by Comparative Transcriptomics.</title>
        <authorList>
            <person name="Will I."/>
            <person name="Das B."/>
            <person name="Trinh T."/>
            <person name="Brachmann A."/>
            <person name="Ohm R.A."/>
            <person name="de Bekker C."/>
        </authorList>
    </citation>
    <scope>NUCLEOTIDE SEQUENCE [LARGE SCALE GENOMIC DNA]</scope>
    <source>
        <strain evidence="2 3">EC05</strain>
    </source>
</reference>
<organism evidence="2 3">
    <name type="scientific">Ophiocordyceps camponoti-floridani</name>
    <dbReference type="NCBI Taxonomy" id="2030778"/>
    <lineage>
        <taxon>Eukaryota</taxon>
        <taxon>Fungi</taxon>
        <taxon>Dikarya</taxon>
        <taxon>Ascomycota</taxon>
        <taxon>Pezizomycotina</taxon>
        <taxon>Sordariomycetes</taxon>
        <taxon>Hypocreomycetidae</taxon>
        <taxon>Hypocreales</taxon>
        <taxon>Ophiocordycipitaceae</taxon>
        <taxon>Ophiocordyceps</taxon>
    </lineage>
</organism>
<dbReference type="EMBL" id="JAACLJ010000005">
    <property type="protein sequence ID" value="KAF4585537.1"/>
    <property type="molecule type" value="Genomic_DNA"/>
</dbReference>
<proteinExistence type="predicted"/>
<evidence type="ECO:0000256" key="1">
    <source>
        <dbReference type="SAM" id="MobiDB-lite"/>
    </source>
</evidence>
<sequence>MAAGYVSERHRAAHAGKKSSIGNLNGSRRMVRRELATGKKKKKKTRLERQGEQKQDEEVASNRQMQAVRDRRLLEAALAGHLSSA</sequence>
<dbReference type="Proteomes" id="UP000562929">
    <property type="component" value="Unassembled WGS sequence"/>
</dbReference>
<evidence type="ECO:0000313" key="2">
    <source>
        <dbReference type="EMBL" id="KAF4585537.1"/>
    </source>
</evidence>
<evidence type="ECO:0000313" key="3">
    <source>
        <dbReference type="Proteomes" id="UP000562929"/>
    </source>
</evidence>